<dbReference type="RefSeq" id="WP_344878496.1">
    <property type="nucleotide sequence ID" value="NZ_BAAAZP010000071.1"/>
</dbReference>
<proteinExistence type="predicted"/>
<reference evidence="2" key="1">
    <citation type="journal article" date="2019" name="Int. J. Syst. Evol. Microbiol.">
        <title>The Global Catalogue of Microorganisms (GCM) 10K type strain sequencing project: providing services to taxonomists for standard genome sequencing and annotation.</title>
        <authorList>
            <consortium name="The Broad Institute Genomics Platform"/>
            <consortium name="The Broad Institute Genome Sequencing Center for Infectious Disease"/>
            <person name="Wu L."/>
            <person name="Ma J."/>
        </authorList>
    </citation>
    <scope>NUCLEOTIDE SEQUENCE [LARGE SCALE GENOMIC DNA]</scope>
    <source>
        <strain evidence="2">JCM 16904</strain>
    </source>
</reference>
<gene>
    <name evidence="1" type="ORF">GCM10022224_035830</name>
</gene>
<evidence type="ECO:0000313" key="1">
    <source>
        <dbReference type="EMBL" id="GAA3668448.1"/>
    </source>
</evidence>
<keyword evidence="2" id="KW-1185">Reference proteome</keyword>
<dbReference type="Proteomes" id="UP001500902">
    <property type="component" value="Unassembled WGS sequence"/>
</dbReference>
<evidence type="ECO:0008006" key="3">
    <source>
        <dbReference type="Google" id="ProtNLM"/>
    </source>
</evidence>
<evidence type="ECO:0000313" key="2">
    <source>
        <dbReference type="Proteomes" id="UP001500902"/>
    </source>
</evidence>
<comment type="caution">
    <text evidence="1">The sequence shown here is derived from an EMBL/GenBank/DDBJ whole genome shotgun (WGS) entry which is preliminary data.</text>
</comment>
<dbReference type="EMBL" id="BAAAZP010000071">
    <property type="protein sequence ID" value="GAA3668448.1"/>
    <property type="molecule type" value="Genomic_DNA"/>
</dbReference>
<organism evidence="1 2">
    <name type="scientific">Nonomuraea antimicrobica</name>
    <dbReference type="NCBI Taxonomy" id="561173"/>
    <lineage>
        <taxon>Bacteria</taxon>
        <taxon>Bacillati</taxon>
        <taxon>Actinomycetota</taxon>
        <taxon>Actinomycetes</taxon>
        <taxon>Streptosporangiales</taxon>
        <taxon>Streptosporangiaceae</taxon>
        <taxon>Nonomuraea</taxon>
    </lineage>
</organism>
<name>A0ABP7BRV7_9ACTN</name>
<sequence>MKASATTLTCTAGTAPGRPVTFQPSIGLLPRAVEARGTVYLGTCTSPNGRATRLRTGRLIFDGTATASCASATGVSGQARIAWYNARGRYVGTSVLRADTSSLTSSNPADAFMTGAITSGPLAGRHASAQAAPSSSLTNCALQGVSSLSGTGRMTIS</sequence>
<accession>A0ABP7BRV7</accession>
<protein>
    <recommendedName>
        <fullName evidence="3">Ig-like domain-containing protein</fullName>
    </recommendedName>
</protein>